<feature type="domain" description="Response regulatory" evidence="3">
    <location>
        <begin position="2"/>
        <end position="119"/>
    </location>
</feature>
<dbReference type="InterPro" id="IPR001789">
    <property type="entry name" value="Sig_transdc_resp-reg_receiver"/>
</dbReference>
<dbReference type="InterPro" id="IPR011006">
    <property type="entry name" value="CheY-like_superfamily"/>
</dbReference>
<dbReference type="SUPFAM" id="SSF52172">
    <property type="entry name" value="CheY-like"/>
    <property type="match status" value="1"/>
</dbReference>
<dbReference type="Gene3D" id="3.40.50.2300">
    <property type="match status" value="1"/>
</dbReference>
<evidence type="ECO:0000256" key="2">
    <source>
        <dbReference type="PROSITE-ProRule" id="PRU00169"/>
    </source>
</evidence>
<keyword evidence="1 2" id="KW-0597">Phosphoprotein</keyword>
<feature type="modified residue" description="4-aspartylphosphate" evidence="2">
    <location>
        <position position="51"/>
    </location>
</feature>
<dbReference type="PROSITE" id="PS50110">
    <property type="entry name" value="RESPONSE_REGULATORY"/>
    <property type="match status" value="1"/>
</dbReference>
<reference evidence="4 5" key="1">
    <citation type="journal article" date="2016" name="Nat. Commun.">
        <title>Thousands of microbial genomes shed light on interconnected biogeochemical processes in an aquifer system.</title>
        <authorList>
            <person name="Anantharaman K."/>
            <person name="Brown C.T."/>
            <person name="Hug L.A."/>
            <person name="Sharon I."/>
            <person name="Castelle C.J."/>
            <person name="Probst A.J."/>
            <person name="Thomas B.C."/>
            <person name="Singh A."/>
            <person name="Wilkins M.J."/>
            <person name="Karaoz U."/>
            <person name="Brodie E.L."/>
            <person name="Williams K.H."/>
            <person name="Hubbard S.S."/>
            <person name="Banfield J.F."/>
        </authorList>
    </citation>
    <scope>NUCLEOTIDE SEQUENCE [LARGE SCALE GENOMIC DNA]</scope>
</reference>
<dbReference type="EMBL" id="MGFS01000002">
    <property type="protein sequence ID" value="OGM12196.1"/>
    <property type="molecule type" value="Genomic_DNA"/>
</dbReference>
<protein>
    <recommendedName>
        <fullName evidence="3">Response regulatory domain-containing protein</fullName>
    </recommendedName>
</protein>
<organism evidence="4 5">
    <name type="scientific">Candidatus Woesebacteria bacterium RBG_16_34_12</name>
    <dbReference type="NCBI Taxonomy" id="1802480"/>
    <lineage>
        <taxon>Bacteria</taxon>
        <taxon>Candidatus Woeseibacteriota</taxon>
    </lineage>
</organism>
<name>A0A1F7XB06_9BACT</name>
<gene>
    <name evidence="4" type="ORF">A2Z22_05205</name>
</gene>
<dbReference type="PANTHER" id="PTHR44591">
    <property type="entry name" value="STRESS RESPONSE REGULATOR PROTEIN 1"/>
    <property type="match status" value="1"/>
</dbReference>
<accession>A0A1F7XB06</accession>
<dbReference type="Pfam" id="PF00072">
    <property type="entry name" value="Response_reg"/>
    <property type="match status" value="1"/>
</dbReference>
<sequence>MKVLIIEDEPLVARMYEKALTFEKFEVICAVGGKDGIEEAKKNKPDIILMDIMMPEMNGIEALDIIKSDPVTSDIPVVMLTNLSGIHDMELAKEKGAEDYWVKKDIKPREMGEKIKKIFGSKHLY</sequence>
<evidence type="ECO:0000313" key="4">
    <source>
        <dbReference type="EMBL" id="OGM12196.1"/>
    </source>
</evidence>
<evidence type="ECO:0000259" key="3">
    <source>
        <dbReference type="PROSITE" id="PS50110"/>
    </source>
</evidence>
<proteinExistence type="predicted"/>
<dbReference type="InterPro" id="IPR050595">
    <property type="entry name" value="Bact_response_regulator"/>
</dbReference>
<dbReference type="SMART" id="SM00448">
    <property type="entry name" value="REC"/>
    <property type="match status" value="1"/>
</dbReference>
<evidence type="ECO:0000313" key="5">
    <source>
        <dbReference type="Proteomes" id="UP000177053"/>
    </source>
</evidence>
<comment type="caution">
    <text evidence="4">The sequence shown here is derived from an EMBL/GenBank/DDBJ whole genome shotgun (WGS) entry which is preliminary data.</text>
</comment>
<dbReference type="PANTHER" id="PTHR44591:SF23">
    <property type="entry name" value="CHEY SUBFAMILY"/>
    <property type="match status" value="1"/>
</dbReference>
<dbReference type="Proteomes" id="UP000177053">
    <property type="component" value="Unassembled WGS sequence"/>
</dbReference>
<evidence type="ECO:0000256" key="1">
    <source>
        <dbReference type="ARBA" id="ARBA00022553"/>
    </source>
</evidence>
<dbReference type="AlphaFoldDB" id="A0A1F7XB06"/>
<dbReference type="GO" id="GO:0000160">
    <property type="term" value="P:phosphorelay signal transduction system"/>
    <property type="evidence" value="ECO:0007669"/>
    <property type="project" value="InterPro"/>
</dbReference>